<dbReference type="EMBL" id="SRSC01000001">
    <property type="protein sequence ID" value="TGU73994.1"/>
    <property type="molecule type" value="Genomic_DNA"/>
</dbReference>
<name>A0A4S1CJW3_9BACT</name>
<dbReference type="Pfam" id="PF00378">
    <property type="entry name" value="ECH_1"/>
    <property type="match status" value="1"/>
</dbReference>
<comment type="similarity">
    <text evidence="1 2">Belongs to the enoyl-CoA hydratase/isomerase family.</text>
</comment>
<dbReference type="InterPro" id="IPR051683">
    <property type="entry name" value="Enoyl-CoA_Hydratase/Isomerase"/>
</dbReference>
<dbReference type="GO" id="GO:0003824">
    <property type="term" value="F:catalytic activity"/>
    <property type="evidence" value="ECO:0007669"/>
    <property type="project" value="InterPro"/>
</dbReference>
<sequence length="259" mass="28289">MAVINTQLKDNIGTITFNDPEHRNILSSTMIDEMLQSIGALQKGKMRVLVIRAPAGSKVWSAGHDVHELPLPGRDPLSYHDPLVTVLRSIQSLPIPVIAMIEGSVWGGACDLALSCDILIGCPTTSFCMTPAKIGVPYNVSGILHFMNIMGVNFAKEMFFTAEPLSAEQANRAGLLNHLVEAAELADFTYSMAQQITRNSPLSIGVIKEQIRLLASAHPLSPLTFERVQGLRRTVYDSKDYAEGIKAFLEKRAPVFTGE</sequence>
<organism evidence="3 4">
    <name type="scientific">Geomonas terrae</name>
    <dbReference type="NCBI Taxonomy" id="2562681"/>
    <lineage>
        <taxon>Bacteria</taxon>
        <taxon>Pseudomonadati</taxon>
        <taxon>Thermodesulfobacteriota</taxon>
        <taxon>Desulfuromonadia</taxon>
        <taxon>Geobacterales</taxon>
        <taxon>Geobacteraceae</taxon>
        <taxon>Geomonas</taxon>
    </lineage>
</organism>
<evidence type="ECO:0000313" key="3">
    <source>
        <dbReference type="EMBL" id="TGU73994.1"/>
    </source>
</evidence>
<dbReference type="AlphaFoldDB" id="A0A4S1CJW3"/>
<keyword evidence="4" id="KW-1185">Reference proteome</keyword>
<dbReference type="Proteomes" id="UP000306416">
    <property type="component" value="Unassembled WGS sequence"/>
</dbReference>
<comment type="caution">
    <text evidence="3">The sequence shown here is derived from an EMBL/GenBank/DDBJ whole genome shotgun (WGS) entry which is preliminary data.</text>
</comment>
<evidence type="ECO:0000313" key="4">
    <source>
        <dbReference type="Proteomes" id="UP000306416"/>
    </source>
</evidence>
<proteinExistence type="inferred from homology"/>
<dbReference type="SUPFAM" id="SSF52096">
    <property type="entry name" value="ClpP/crotonase"/>
    <property type="match status" value="1"/>
</dbReference>
<dbReference type="InterPro" id="IPR018376">
    <property type="entry name" value="Enoyl-CoA_hyd/isom_CS"/>
</dbReference>
<dbReference type="PANTHER" id="PTHR42964">
    <property type="entry name" value="ENOYL-COA HYDRATASE"/>
    <property type="match status" value="1"/>
</dbReference>
<dbReference type="NCBIfam" id="NF008506">
    <property type="entry name" value="PRK11423.1"/>
    <property type="match status" value="1"/>
</dbReference>
<evidence type="ECO:0000256" key="1">
    <source>
        <dbReference type="ARBA" id="ARBA00005254"/>
    </source>
</evidence>
<evidence type="ECO:0000256" key="2">
    <source>
        <dbReference type="RuleBase" id="RU003707"/>
    </source>
</evidence>
<dbReference type="CDD" id="cd06558">
    <property type="entry name" value="crotonase-like"/>
    <property type="match status" value="1"/>
</dbReference>
<dbReference type="InterPro" id="IPR029045">
    <property type="entry name" value="ClpP/crotonase-like_dom_sf"/>
</dbReference>
<protein>
    <submittedName>
        <fullName evidence="3">Methylmalonyl-CoA decarboxylase</fullName>
    </submittedName>
</protein>
<gene>
    <name evidence="3" type="primary">scpB</name>
    <name evidence="3" type="ORF">E4633_00535</name>
</gene>
<dbReference type="InterPro" id="IPR001753">
    <property type="entry name" value="Enoyl-CoA_hydra/iso"/>
</dbReference>
<dbReference type="PROSITE" id="PS00166">
    <property type="entry name" value="ENOYL_COA_HYDRATASE"/>
    <property type="match status" value="1"/>
</dbReference>
<reference evidence="3 4" key="1">
    <citation type="submission" date="2019-04" db="EMBL/GenBank/DDBJ databases">
        <title>Geobacter oryzae sp. nov., ferric-reducing bacteria isolated from paddy soil.</title>
        <authorList>
            <person name="Xu Z."/>
            <person name="Masuda Y."/>
            <person name="Itoh H."/>
            <person name="Senoo K."/>
        </authorList>
    </citation>
    <scope>NUCLEOTIDE SEQUENCE [LARGE SCALE GENOMIC DNA]</scope>
    <source>
        <strain evidence="3 4">Red111</strain>
    </source>
</reference>
<dbReference type="Gene3D" id="1.10.12.10">
    <property type="entry name" value="Lyase 2-enoyl-coa Hydratase, Chain A, domain 2"/>
    <property type="match status" value="1"/>
</dbReference>
<dbReference type="InterPro" id="IPR014748">
    <property type="entry name" value="Enoyl-CoA_hydra_C"/>
</dbReference>
<accession>A0A4S1CJW3</accession>
<dbReference type="RefSeq" id="WP_135868336.1">
    <property type="nucleotide sequence ID" value="NZ_SRSC01000001.1"/>
</dbReference>
<dbReference type="Gene3D" id="3.90.226.10">
    <property type="entry name" value="2-enoyl-CoA Hydratase, Chain A, domain 1"/>
    <property type="match status" value="1"/>
</dbReference>
<dbReference type="PANTHER" id="PTHR42964:SF1">
    <property type="entry name" value="POLYKETIDE BIOSYNTHESIS ENOYL-COA HYDRATASE PKSH-RELATED"/>
    <property type="match status" value="1"/>
</dbReference>